<keyword evidence="3" id="KW-0285">Flavoprotein</keyword>
<keyword evidence="4" id="KW-0274">FAD</keyword>
<evidence type="ECO:0000256" key="1">
    <source>
        <dbReference type="ARBA" id="ARBA00001974"/>
    </source>
</evidence>
<organism evidence="7 8">
    <name type="scientific">Streptomyces boluensis</name>
    <dbReference type="NCBI Taxonomy" id="1775135"/>
    <lineage>
        <taxon>Bacteria</taxon>
        <taxon>Bacillati</taxon>
        <taxon>Actinomycetota</taxon>
        <taxon>Actinomycetes</taxon>
        <taxon>Kitasatosporales</taxon>
        <taxon>Streptomycetaceae</taxon>
        <taxon>Streptomyces</taxon>
    </lineage>
</organism>
<dbReference type="GO" id="GO:0071949">
    <property type="term" value="F:FAD binding"/>
    <property type="evidence" value="ECO:0007669"/>
    <property type="project" value="InterPro"/>
</dbReference>
<gene>
    <name evidence="7" type="ORF">GUY60_00660</name>
</gene>
<protein>
    <submittedName>
        <fullName evidence="7">FAD-binding protein</fullName>
    </submittedName>
</protein>
<dbReference type="InterPro" id="IPR016166">
    <property type="entry name" value="FAD-bd_PCMH"/>
</dbReference>
<dbReference type="InterPro" id="IPR006094">
    <property type="entry name" value="Oxid_FAD_bind_N"/>
</dbReference>
<feature type="domain" description="FAD-binding PCMH-type" evidence="6">
    <location>
        <begin position="34"/>
        <end position="205"/>
    </location>
</feature>
<dbReference type="PROSITE" id="PS51387">
    <property type="entry name" value="FAD_PCMH"/>
    <property type="match status" value="1"/>
</dbReference>
<dbReference type="SUPFAM" id="SSF56176">
    <property type="entry name" value="FAD-binding/transporter-associated domain-like"/>
    <property type="match status" value="1"/>
</dbReference>
<dbReference type="Gene3D" id="3.40.462.20">
    <property type="match status" value="1"/>
</dbReference>
<dbReference type="InterPro" id="IPR016167">
    <property type="entry name" value="FAD-bd_PCMH_sub1"/>
</dbReference>
<evidence type="ECO:0000259" key="6">
    <source>
        <dbReference type="PROSITE" id="PS51387"/>
    </source>
</evidence>
<proteinExistence type="inferred from homology"/>
<dbReference type="InterPro" id="IPR036318">
    <property type="entry name" value="FAD-bd_PCMH-like_sf"/>
</dbReference>
<keyword evidence="5" id="KW-0560">Oxidoreductase</keyword>
<dbReference type="InterPro" id="IPR050416">
    <property type="entry name" value="FAD-linked_Oxidoreductase"/>
</dbReference>
<dbReference type="AlphaFoldDB" id="A0A964UJ50"/>
<comment type="similarity">
    <text evidence="2">Belongs to the oxygen-dependent FAD-linked oxidoreductase family.</text>
</comment>
<comment type="caution">
    <text evidence="7">The sequence shown here is derived from an EMBL/GenBank/DDBJ whole genome shotgun (WGS) entry which is preliminary data.</text>
</comment>
<dbReference type="Gene3D" id="3.30.43.10">
    <property type="entry name" value="Uridine Diphospho-n-acetylenolpyruvylglucosamine Reductase, domain 2"/>
    <property type="match status" value="1"/>
</dbReference>
<dbReference type="PANTHER" id="PTHR42973:SF39">
    <property type="entry name" value="FAD-BINDING PCMH-TYPE DOMAIN-CONTAINING PROTEIN"/>
    <property type="match status" value="1"/>
</dbReference>
<dbReference type="RefSeq" id="WP_161692843.1">
    <property type="nucleotide sequence ID" value="NZ_JAAAHS010000002.1"/>
</dbReference>
<reference evidence="7" key="1">
    <citation type="submission" date="2020-01" db="EMBL/GenBank/DDBJ databases">
        <title>Whole-genome analyses of novel actinobacteria.</title>
        <authorList>
            <person name="Sahin N."/>
        </authorList>
    </citation>
    <scope>NUCLEOTIDE SEQUENCE</scope>
    <source>
        <strain evidence="7">YC537</strain>
    </source>
</reference>
<comment type="cofactor">
    <cofactor evidence="1">
        <name>FAD</name>
        <dbReference type="ChEBI" id="CHEBI:57692"/>
    </cofactor>
</comment>
<evidence type="ECO:0000256" key="2">
    <source>
        <dbReference type="ARBA" id="ARBA00005466"/>
    </source>
</evidence>
<dbReference type="Proteomes" id="UP000598297">
    <property type="component" value="Unassembled WGS sequence"/>
</dbReference>
<accession>A0A964UJ50</accession>
<dbReference type="PANTHER" id="PTHR42973">
    <property type="entry name" value="BINDING OXIDOREDUCTASE, PUTATIVE (AFU_ORTHOLOGUE AFUA_1G17690)-RELATED"/>
    <property type="match status" value="1"/>
</dbReference>
<dbReference type="InterPro" id="IPR016169">
    <property type="entry name" value="FAD-bd_PCMH_sub2"/>
</dbReference>
<dbReference type="OrthoDB" id="9775082at2"/>
<dbReference type="GO" id="GO:0016491">
    <property type="term" value="F:oxidoreductase activity"/>
    <property type="evidence" value="ECO:0007669"/>
    <property type="project" value="UniProtKB-KW"/>
</dbReference>
<dbReference type="InterPro" id="IPR006093">
    <property type="entry name" value="Oxy_OxRdtase_FAD_BS"/>
</dbReference>
<sequence length="447" mass="46795">MNTAAATTLAEDLTGEVILPGGRDYDALSKLIVHKGAPAVIVRCHSTEDVRKAVRFAREQDLLVSVRSGGHSNAGLSTNDGGIVIDLSPMNGIEVVDADDKLVRVGPGAQWSEVATVLDGHGLGFSSGDTTSVGVGGLLLGGGIGWMVRKGGLSLDNVRSVELVTADGDVVRASTDDNPELFWALRGGSGNFGIATSFEITAHAVDGVTFGTITYPAAEAASVVKGWARYLRTAPDELTSHVALFPTFGGDPNPVTIQVCHCGDEASAEAAIAPLLALGSLQSKDISRIPYPETLVDAGPLPEDWQPTVRNRFVPDVSDGFVDALVTGAASFDTLFFELRSLGGAVGRVPADATAFAHRDAAVMLNAVNLGTRAYNLDAAPGLDAFWKSLAPYTKGAYSGFLSELDEGDMAAVYPPGTRARLQAVKDEYDPQNLFSRNPNVEPSTRG</sequence>
<evidence type="ECO:0000313" key="8">
    <source>
        <dbReference type="Proteomes" id="UP000598297"/>
    </source>
</evidence>
<keyword evidence="8" id="KW-1185">Reference proteome</keyword>
<dbReference type="Pfam" id="PF01565">
    <property type="entry name" value="FAD_binding_4"/>
    <property type="match status" value="1"/>
</dbReference>
<dbReference type="PROSITE" id="PS00862">
    <property type="entry name" value="OX2_COVAL_FAD"/>
    <property type="match status" value="1"/>
</dbReference>
<evidence type="ECO:0000256" key="5">
    <source>
        <dbReference type="ARBA" id="ARBA00023002"/>
    </source>
</evidence>
<evidence type="ECO:0000256" key="4">
    <source>
        <dbReference type="ARBA" id="ARBA00022827"/>
    </source>
</evidence>
<evidence type="ECO:0000313" key="7">
    <source>
        <dbReference type="EMBL" id="NBE49961.1"/>
    </source>
</evidence>
<dbReference type="Gene3D" id="3.30.465.10">
    <property type="match status" value="1"/>
</dbReference>
<dbReference type="EMBL" id="JAAAHS010000002">
    <property type="protein sequence ID" value="NBE49961.1"/>
    <property type="molecule type" value="Genomic_DNA"/>
</dbReference>
<name>A0A964UJ50_9ACTN</name>
<evidence type="ECO:0000256" key="3">
    <source>
        <dbReference type="ARBA" id="ARBA00022630"/>
    </source>
</evidence>